<evidence type="ECO:0000256" key="1">
    <source>
        <dbReference type="SAM" id="MobiDB-lite"/>
    </source>
</evidence>
<feature type="transmembrane region" description="Helical" evidence="2">
    <location>
        <begin position="24"/>
        <end position="49"/>
    </location>
</feature>
<keyword evidence="5" id="KW-1185">Reference proteome</keyword>
<evidence type="ECO:0000313" key="4">
    <source>
        <dbReference type="EMBL" id="PFH51600.1"/>
    </source>
</evidence>
<dbReference type="EMBL" id="KZ301986">
    <property type="protein sequence ID" value="PFH51600.1"/>
    <property type="molecule type" value="Genomic_DNA"/>
</dbReference>
<keyword evidence="2" id="KW-1133">Transmembrane helix</keyword>
<feature type="region of interest" description="Disordered" evidence="1">
    <location>
        <begin position="343"/>
        <end position="364"/>
    </location>
</feature>
<evidence type="ECO:0000259" key="3">
    <source>
        <dbReference type="Pfam" id="PF20152"/>
    </source>
</evidence>
<evidence type="ECO:0000256" key="2">
    <source>
        <dbReference type="SAM" id="Phobius"/>
    </source>
</evidence>
<evidence type="ECO:0000313" key="5">
    <source>
        <dbReference type="Proteomes" id="UP000242287"/>
    </source>
</evidence>
<feature type="compositionally biased region" description="Polar residues" evidence="1">
    <location>
        <begin position="344"/>
        <end position="358"/>
    </location>
</feature>
<dbReference type="OrthoDB" id="3214861at2759"/>
<feature type="transmembrane region" description="Helical" evidence="2">
    <location>
        <begin position="224"/>
        <end position="251"/>
    </location>
</feature>
<dbReference type="PANTHER" id="PTHR40465">
    <property type="entry name" value="CHROMOSOME 1, WHOLE GENOME SHOTGUN SEQUENCE"/>
    <property type="match status" value="1"/>
</dbReference>
<dbReference type="Pfam" id="PF20152">
    <property type="entry name" value="DUF6534"/>
    <property type="match status" value="1"/>
</dbReference>
<dbReference type="InterPro" id="IPR045339">
    <property type="entry name" value="DUF6534"/>
</dbReference>
<name>A0A2A9NV75_9AGAR</name>
<keyword evidence="2" id="KW-0472">Membrane</keyword>
<proteinExistence type="predicted"/>
<feature type="transmembrane region" description="Helical" evidence="2">
    <location>
        <begin position="257"/>
        <end position="277"/>
    </location>
</feature>
<dbReference type="STRING" id="703135.A0A2A9NV75"/>
<feature type="transmembrane region" description="Helical" evidence="2">
    <location>
        <begin position="151"/>
        <end position="169"/>
    </location>
</feature>
<dbReference type="PANTHER" id="PTHR40465:SF1">
    <property type="entry name" value="DUF6534 DOMAIN-CONTAINING PROTEIN"/>
    <property type="match status" value="1"/>
</dbReference>
<keyword evidence="2" id="KW-0812">Transmembrane</keyword>
<gene>
    <name evidence="4" type="ORF">AMATHDRAFT_46947</name>
</gene>
<feature type="domain" description="DUF6534" evidence="3">
    <location>
        <begin position="197"/>
        <end position="282"/>
    </location>
</feature>
<organism evidence="4 5">
    <name type="scientific">Amanita thiersii Skay4041</name>
    <dbReference type="NCBI Taxonomy" id="703135"/>
    <lineage>
        <taxon>Eukaryota</taxon>
        <taxon>Fungi</taxon>
        <taxon>Dikarya</taxon>
        <taxon>Basidiomycota</taxon>
        <taxon>Agaricomycotina</taxon>
        <taxon>Agaricomycetes</taxon>
        <taxon>Agaricomycetidae</taxon>
        <taxon>Agaricales</taxon>
        <taxon>Pluteineae</taxon>
        <taxon>Amanitaceae</taxon>
        <taxon>Amanita</taxon>
    </lineage>
</organism>
<dbReference type="AlphaFoldDB" id="A0A2A9NV75"/>
<sequence length="364" mass="40254">MAQPPVSIPGLGVPVTIPAFDNTLGALLVGGLLAMALWGVTCVQAYTYFMSKPPDRPMYKLMVAGLWFLDTFDSALNAHILYYYMVSNYLNPLAIMKPVWSVIVSEAFLMSPDISRTPSSSLLLQDPCSHHTCSVPLLIVMITVSKGNIPLTAWLVLVSTLDLAVGIYITVQAFKLSTFLELDSLSKYMYLNFASGTTSDLSVALSLCYYLYYSRTGIPRTDSLIKVLMMYTVNTGLIVAVDAALGTIFYAAMPHNLIFLAFYLLLSKLYLNSYLATLNARGELRERLEESVSIHLSQLTRMSRLDNLSDRERSVHTTTTAEKQTRSDTLSISVKTLLDKQMDRSSQNLELSPISPSEGSGRAF</sequence>
<reference evidence="4 5" key="1">
    <citation type="submission" date="2014-02" db="EMBL/GenBank/DDBJ databases">
        <title>Transposable element dynamics among asymbiotic and ectomycorrhizal Amanita fungi.</title>
        <authorList>
            <consortium name="DOE Joint Genome Institute"/>
            <person name="Hess J."/>
            <person name="Skrede I."/>
            <person name="Wolfe B."/>
            <person name="LaButti K."/>
            <person name="Ohm R.A."/>
            <person name="Grigoriev I.V."/>
            <person name="Pringle A."/>
        </authorList>
    </citation>
    <scope>NUCLEOTIDE SEQUENCE [LARGE SCALE GENOMIC DNA]</scope>
    <source>
        <strain evidence="4 5">SKay4041</strain>
    </source>
</reference>
<protein>
    <recommendedName>
        <fullName evidence="3">DUF6534 domain-containing protein</fullName>
    </recommendedName>
</protein>
<dbReference type="Proteomes" id="UP000242287">
    <property type="component" value="Unassembled WGS sequence"/>
</dbReference>
<feature type="transmembrane region" description="Helical" evidence="2">
    <location>
        <begin position="189"/>
        <end position="212"/>
    </location>
</feature>
<accession>A0A2A9NV75</accession>